<dbReference type="InParanoid" id="A9UVI2"/>
<evidence type="ECO:0000256" key="4">
    <source>
        <dbReference type="ARBA" id="ARBA00005189"/>
    </source>
</evidence>
<evidence type="ECO:0000256" key="8">
    <source>
        <dbReference type="ARBA" id="ARBA00022516"/>
    </source>
</evidence>
<evidence type="ECO:0000256" key="12">
    <source>
        <dbReference type="ARBA" id="ARBA00022842"/>
    </source>
</evidence>
<dbReference type="AlphaFoldDB" id="A9UVI2"/>
<evidence type="ECO:0000256" key="18">
    <source>
        <dbReference type="ARBA" id="ARBA00029893"/>
    </source>
</evidence>
<evidence type="ECO:0000256" key="10">
    <source>
        <dbReference type="ARBA" id="ARBA00022695"/>
    </source>
</evidence>
<evidence type="ECO:0000256" key="7">
    <source>
        <dbReference type="ARBA" id="ARBA00018337"/>
    </source>
</evidence>
<dbReference type="GO" id="GO:0016024">
    <property type="term" value="P:CDP-diacylglycerol biosynthetic process"/>
    <property type="evidence" value="ECO:0000318"/>
    <property type="project" value="GO_Central"/>
</dbReference>
<keyword evidence="14" id="KW-0496">Mitochondrion</keyword>
<evidence type="ECO:0000256" key="6">
    <source>
        <dbReference type="ARBA" id="ARBA00012487"/>
    </source>
</evidence>
<dbReference type="UniPathway" id="UPA00557">
    <property type="reaction ID" value="UER00614"/>
</dbReference>
<comment type="pathway">
    <text evidence="3">Phospholipid metabolism; CDP-diacylglycerol biosynthesis; CDP-diacylglycerol from sn-glycerol 3-phosphate: step 3/3.</text>
</comment>
<evidence type="ECO:0000256" key="3">
    <source>
        <dbReference type="ARBA" id="ARBA00005119"/>
    </source>
</evidence>
<dbReference type="Pfam" id="PF09139">
    <property type="entry name" value="Tam41_Mmp37"/>
    <property type="match status" value="1"/>
</dbReference>
<keyword evidence="17" id="KW-1208">Phospholipid metabolism</keyword>
<dbReference type="GO" id="GO:0004605">
    <property type="term" value="F:phosphatidate cytidylyltransferase activity"/>
    <property type="evidence" value="ECO:0000318"/>
    <property type="project" value="GO_Central"/>
</dbReference>
<dbReference type="KEGG" id="mbr:MONBRDRAFT_31806"/>
<comment type="subcellular location">
    <subcellularLocation>
        <location evidence="2">Mitochondrion inner membrane</location>
        <topology evidence="2">Peripheral membrane protein</topology>
        <orientation evidence="2">Matrix side</orientation>
    </subcellularLocation>
</comment>
<evidence type="ECO:0000313" key="19">
    <source>
        <dbReference type="EMBL" id="EDQ90404.1"/>
    </source>
</evidence>
<comment type="pathway">
    <text evidence="4">Lipid metabolism.</text>
</comment>
<evidence type="ECO:0000256" key="13">
    <source>
        <dbReference type="ARBA" id="ARBA00023098"/>
    </source>
</evidence>
<dbReference type="OMA" id="HAENMHR"/>
<protein>
    <recommendedName>
        <fullName evidence="7">Phosphatidate cytidylyltransferase, mitochondrial</fullName>
        <ecNumber evidence="6">2.7.7.41</ecNumber>
    </recommendedName>
    <alternativeName>
        <fullName evidence="18">CDP-diacylglycerol synthase</fullName>
    </alternativeName>
</protein>
<evidence type="ECO:0000256" key="2">
    <source>
        <dbReference type="ARBA" id="ARBA00004443"/>
    </source>
</evidence>
<evidence type="ECO:0000256" key="16">
    <source>
        <dbReference type="ARBA" id="ARBA00023209"/>
    </source>
</evidence>
<dbReference type="RefSeq" id="XP_001744455.1">
    <property type="nucleotide sequence ID" value="XM_001744403.1"/>
</dbReference>
<keyword evidence="20" id="KW-1185">Reference proteome</keyword>
<keyword evidence="16" id="KW-0594">Phospholipid biosynthesis</keyword>
<dbReference type="GO" id="GO:0032049">
    <property type="term" value="P:cardiolipin biosynthetic process"/>
    <property type="evidence" value="ECO:0000318"/>
    <property type="project" value="GO_Central"/>
</dbReference>
<keyword evidence="13" id="KW-0443">Lipid metabolism</keyword>
<comment type="cofactor">
    <cofactor evidence="1">
        <name>Mg(2+)</name>
        <dbReference type="ChEBI" id="CHEBI:18420"/>
    </cofactor>
</comment>
<dbReference type="STRING" id="81824.A9UVI2"/>
<name>A9UVI2_MONBE</name>
<accession>A9UVI2</accession>
<dbReference type="EC" id="2.7.7.41" evidence="6"/>
<dbReference type="PANTHER" id="PTHR13619">
    <property type="entry name" value="PHOSPHATIDATE CYTIDYLYLTRANSFERASE, MITOCHONDRIAL"/>
    <property type="match status" value="1"/>
</dbReference>
<organism evidence="19 20">
    <name type="scientific">Monosiga brevicollis</name>
    <name type="common">Choanoflagellate</name>
    <dbReference type="NCBI Taxonomy" id="81824"/>
    <lineage>
        <taxon>Eukaryota</taxon>
        <taxon>Choanoflagellata</taxon>
        <taxon>Craspedida</taxon>
        <taxon>Salpingoecidae</taxon>
        <taxon>Monosiga</taxon>
    </lineage>
</organism>
<dbReference type="eggNOG" id="KOG2986">
    <property type="taxonomic scope" value="Eukaryota"/>
</dbReference>
<evidence type="ECO:0000256" key="11">
    <source>
        <dbReference type="ARBA" id="ARBA00022792"/>
    </source>
</evidence>
<dbReference type="InterPro" id="IPR015222">
    <property type="entry name" value="Tam41"/>
</dbReference>
<keyword evidence="9" id="KW-0808">Transferase</keyword>
<keyword evidence="11" id="KW-0999">Mitochondrion inner membrane</keyword>
<evidence type="ECO:0000313" key="20">
    <source>
        <dbReference type="Proteomes" id="UP000001357"/>
    </source>
</evidence>
<gene>
    <name evidence="19" type="ORF">MONBRDRAFT_31806</name>
</gene>
<dbReference type="Proteomes" id="UP000001357">
    <property type="component" value="Unassembled WGS sequence"/>
</dbReference>
<dbReference type="EMBL" id="CH991547">
    <property type="protein sequence ID" value="EDQ90404.1"/>
    <property type="molecule type" value="Genomic_DNA"/>
</dbReference>
<sequence>MMAPVMVAAVVRRARGAVGRTGGCLGGMVRALGSVAQARHALDRGFVQRHFGPEPGAEDDIRLAVGYGSGVFQQAGHQRNPNTMIDLILVVDDSRAFHERNKQRHRHHYSALGWLNAQALEGIQRWGQAKLYYNPYVRLDGQLCKYGVMGWEDFKADMTNWEALYASGRLHKPVHVMTAHEDAEALIYQNRRPFSKNKCWVLEQRMTCLVLMTDLYTRIASLSYSGDPRMIVGEKKGKVEAIVAGSFAGFQEVYQPIWQAWTGGELPSSDMLIDNPIHGRRLHQLSWLPKAIFSKVRAGPDLAEEEVTPAVAAALASTVRSGATTQTIKGLLTGGLGRSAIYAKEKLVKMFQ</sequence>
<evidence type="ECO:0000256" key="14">
    <source>
        <dbReference type="ARBA" id="ARBA00023128"/>
    </source>
</evidence>
<dbReference type="FunCoup" id="A9UVI2">
    <property type="interactions" value="754"/>
</dbReference>
<evidence type="ECO:0000256" key="15">
    <source>
        <dbReference type="ARBA" id="ARBA00023136"/>
    </source>
</evidence>
<dbReference type="GeneID" id="5890005"/>
<reference evidence="19 20" key="1">
    <citation type="journal article" date="2008" name="Nature">
        <title>The genome of the choanoflagellate Monosiga brevicollis and the origin of metazoans.</title>
        <authorList>
            <consortium name="JGI Sequencing"/>
            <person name="King N."/>
            <person name="Westbrook M.J."/>
            <person name="Young S.L."/>
            <person name="Kuo A."/>
            <person name="Abedin M."/>
            <person name="Chapman J."/>
            <person name="Fairclough S."/>
            <person name="Hellsten U."/>
            <person name="Isogai Y."/>
            <person name="Letunic I."/>
            <person name="Marr M."/>
            <person name="Pincus D."/>
            <person name="Putnam N."/>
            <person name="Rokas A."/>
            <person name="Wright K.J."/>
            <person name="Zuzow R."/>
            <person name="Dirks W."/>
            <person name="Good M."/>
            <person name="Goodstein D."/>
            <person name="Lemons D."/>
            <person name="Li W."/>
            <person name="Lyons J.B."/>
            <person name="Morris A."/>
            <person name="Nichols S."/>
            <person name="Richter D.J."/>
            <person name="Salamov A."/>
            <person name="Bork P."/>
            <person name="Lim W.A."/>
            <person name="Manning G."/>
            <person name="Miller W.T."/>
            <person name="McGinnis W."/>
            <person name="Shapiro H."/>
            <person name="Tjian R."/>
            <person name="Grigoriev I.V."/>
            <person name="Rokhsar D."/>
        </authorList>
    </citation>
    <scope>NUCLEOTIDE SEQUENCE [LARGE SCALE GENOMIC DNA]</scope>
    <source>
        <strain evidence="20">MX1 / ATCC 50154</strain>
    </source>
</reference>
<keyword evidence="15" id="KW-0472">Membrane</keyword>
<keyword evidence="12" id="KW-0460">Magnesium</keyword>
<evidence type="ECO:0000256" key="1">
    <source>
        <dbReference type="ARBA" id="ARBA00001946"/>
    </source>
</evidence>
<keyword evidence="8" id="KW-0444">Lipid biosynthesis</keyword>
<evidence type="ECO:0000256" key="17">
    <source>
        <dbReference type="ARBA" id="ARBA00023264"/>
    </source>
</evidence>
<evidence type="ECO:0000256" key="9">
    <source>
        <dbReference type="ARBA" id="ARBA00022679"/>
    </source>
</evidence>
<comment type="similarity">
    <text evidence="5">Belongs to the TAM41 family.</text>
</comment>
<evidence type="ECO:0000256" key="5">
    <source>
        <dbReference type="ARBA" id="ARBA00005458"/>
    </source>
</evidence>
<dbReference type="GO" id="GO:0005739">
    <property type="term" value="C:mitochondrion"/>
    <property type="evidence" value="ECO:0000318"/>
    <property type="project" value="GO_Central"/>
</dbReference>
<proteinExistence type="inferred from homology"/>
<keyword evidence="10" id="KW-0548">Nucleotidyltransferase</keyword>
<dbReference type="PANTHER" id="PTHR13619:SF0">
    <property type="entry name" value="PHOSPHATIDATE CYTIDYLYLTRANSFERASE, MITOCHONDRIAL"/>
    <property type="match status" value="1"/>
</dbReference>
<dbReference type="GO" id="GO:0005743">
    <property type="term" value="C:mitochondrial inner membrane"/>
    <property type="evidence" value="ECO:0007669"/>
    <property type="project" value="UniProtKB-SubCell"/>
</dbReference>